<dbReference type="HAMAP" id="MF_00758">
    <property type="entry name" value="UPF0301"/>
    <property type="match status" value="1"/>
</dbReference>
<gene>
    <name evidence="3" type="ORF">GCM10011503_06130</name>
</gene>
<dbReference type="EMBL" id="BMKF01000001">
    <property type="protein sequence ID" value="GGB60422.1"/>
    <property type="molecule type" value="Genomic_DNA"/>
</dbReference>
<evidence type="ECO:0000313" key="3">
    <source>
        <dbReference type="EMBL" id="GGB60422.1"/>
    </source>
</evidence>
<dbReference type="SUPFAM" id="SSF143456">
    <property type="entry name" value="VC0467-like"/>
    <property type="match status" value="1"/>
</dbReference>
<protein>
    <recommendedName>
        <fullName evidence="2">UPF0301 protein GCM10011503_06130</fullName>
    </recommendedName>
</protein>
<dbReference type="RefSeq" id="WP_084393645.1">
    <property type="nucleotide sequence ID" value="NZ_BMKF01000001.1"/>
</dbReference>
<reference evidence="4" key="1">
    <citation type="journal article" date="2019" name="Int. J. Syst. Evol. Microbiol.">
        <title>The Global Catalogue of Microorganisms (GCM) 10K type strain sequencing project: providing services to taxonomists for standard genome sequencing and annotation.</title>
        <authorList>
            <consortium name="The Broad Institute Genomics Platform"/>
            <consortium name="The Broad Institute Genome Sequencing Center for Infectious Disease"/>
            <person name="Wu L."/>
            <person name="Ma J."/>
        </authorList>
    </citation>
    <scope>NUCLEOTIDE SEQUENCE [LARGE SCALE GENOMIC DNA]</scope>
    <source>
        <strain evidence="4">CGMCC 1.15928</strain>
    </source>
</reference>
<dbReference type="PANTHER" id="PTHR30327">
    <property type="entry name" value="UNCHARACTERIZED PROTEIN YQGE"/>
    <property type="match status" value="1"/>
</dbReference>
<evidence type="ECO:0000313" key="4">
    <source>
        <dbReference type="Proteomes" id="UP000628854"/>
    </source>
</evidence>
<evidence type="ECO:0000256" key="1">
    <source>
        <dbReference type="ARBA" id="ARBA00009600"/>
    </source>
</evidence>
<comment type="caution">
    <text evidence="3">The sequence shown here is derived from an EMBL/GenBank/DDBJ whole genome shotgun (WGS) entry which is preliminary data.</text>
</comment>
<name>A0ABQ1J5B9_9PROT</name>
<evidence type="ECO:0000256" key="2">
    <source>
        <dbReference type="HAMAP-Rule" id="MF_00758"/>
    </source>
</evidence>
<dbReference type="InterPro" id="IPR003774">
    <property type="entry name" value="AlgH-like"/>
</dbReference>
<dbReference type="Pfam" id="PF02622">
    <property type="entry name" value="DUF179"/>
    <property type="match status" value="1"/>
</dbReference>
<dbReference type="PANTHER" id="PTHR30327:SF1">
    <property type="entry name" value="UPF0301 PROTEIN YQGE"/>
    <property type="match status" value="1"/>
</dbReference>
<sequence length="186" mass="19752">MTEDLTGKLLIAMPGIGDPRFARSLVLICAHQPDYAMGIVVNKPIDDLTLPQLLSQLDIDQEIRVPERAVLNGGPVGTDRGFVVHSGDFHCDGATMDVSPDVCLTATRDILEAIASEDAPRDSVMALGYSGWGAGQLENEIAENSWIIGNAAPDIVYGDQHSLKWAHALDLLGIDAARLHSGGGNA</sequence>
<keyword evidence="4" id="KW-1185">Reference proteome</keyword>
<proteinExistence type="inferred from homology"/>
<organism evidence="3 4">
    <name type="scientific">Henriciella pelagia</name>
    <dbReference type="NCBI Taxonomy" id="1977912"/>
    <lineage>
        <taxon>Bacteria</taxon>
        <taxon>Pseudomonadati</taxon>
        <taxon>Pseudomonadota</taxon>
        <taxon>Alphaproteobacteria</taxon>
        <taxon>Hyphomonadales</taxon>
        <taxon>Hyphomonadaceae</taxon>
        <taxon>Henriciella</taxon>
    </lineage>
</organism>
<accession>A0ABQ1J5B9</accession>
<dbReference type="Proteomes" id="UP000628854">
    <property type="component" value="Unassembled WGS sequence"/>
</dbReference>
<dbReference type="Gene3D" id="3.40.1740.10">
    <property type="entry name" value="VC0467-like"/>
    <property type="match status" value="1"/>
</dbReference>
<comment type="similarity">
    <text evidence="1 2">Belongs to the UPF0301 (AlgH) family.</text>
</comment>